<feature type="compositionally biased region" description="Basic and acidic residues" evidence="1">
    <location>
        <begin position="50"/>
        <end position="59"/>
    </location>
</feature>
<gene>
    <name evidence="3" type="ORF">PACLA_8A081069</name>
</gene>
<dbReference type="EMBL" id="CACRXK020010312">
    <property type="protein sequence ID" value="CAB4019136.1"/>
    <property type="molecule type" value="Genomic_DNA"/>
</dbReference>
<feature type="region of interest" description="Disordered" evidence="1">
    <location>
        <begin position="25"/>
        <end position="102"/>
    </location>
</feature>
<comment type="caution">
    <text evidence="3">The sequence shown here is derived from an EMBL/GenBank/DDBJ whole genome shotgun (WGS) entry which is preliminary data.</text>
</comment>
<organism evidence="3 4">
    <name type="scientific">Paramuricea clavata</name>
    <name type="common">Red gorgonian</name>
    <name type="synonym">Violescent sea-whip</name>
    <dbReference type="NCBI Taxonomy" id="317549"/>
    <lineage>
        <taxon>Eukaryota</taxon>
        <taxon>Metazoa</taxon>
        <taxon>Cnidaria</taxon>
        <taxon>Anthozoa</taxon>
        <taxon>Octocorallia</taxon>
        <taxon>Malacalcyonacea</taxon>
        <taxon>Plexauridae</taxon>
        <taxon>Paramuricea</taxon>
    </lineage>
</organism>
<protein>
    <submittedName>
        <fullName evidence="3">Uncharacterized protein</fullName>
    </submittedName>
</protein>
<reference evidence="3" key="1">
    <citation type="submission" date="2020-04" db="EMBL/GenBank/DDBJ databases">
        <authorList>
            <person name="Alioto T."/>
            <person name="Alioto T."/>
            <person name="Gomez Garrido J."/>
        </authorList>
    </citation>
    <scope>NUCLEOTIDE SEQUENCE</scope>
    <source>
        <strain evidence="3">A484AB</strain>
    </source>
</reference>
<feature type="compositionally biased region" description="Basic and acidic residues" evidence="1">
    <location>
        <begin position="86"/>
        <end position="96"/>
    </location>
</feature>
<proteinExistence type="predicted"/>
<accession>A0A7D9IXB3</accession>
<feature type="non-terminal residue" evidence="3">
    <location>
        <position position="169"/>
    </location>
</feature>
<evidence type="ECO:0000256" key="1">
    <source>
        <dbReference type="SAM" id="MobiDB-lite"/>
    </source>
</evidence>
<keyword evidence="4" id="KW-1185">Reference proteome</keyword>
<sequence length="169" mass="18308">MKLETTVLLGLVVCFAVVNGVHHASPEYDGQYTPEPPTPKEEAGPVEEESGGHEAKPGEETGGEAGEENGGKGGEETGGEETGGEMAKKPPKEHPEGMMGGDTDAENHKGYCHWDIGVWMKPGVSRRCGCMRCMCKKGGVWDCNYHFAYCPYFYCGNLIYNPHTQLCCC</sequence>
<name>A0A7D9IXB3_PARCT</name>
<feature type="signal peptide" evidence="2">
    <location>
        <begin position="1"/>
        <end position="20"/>
    </location>
</feature>
<dbReference type="AlphaFoldDB" id="A0A7D9IXB3"/>
<keyword evidence="2" id="KW-0732">Signal</keyword>
<evidence type="ECO:0000313" key="4">
    <source>
        <dbReference type="Proteomes" id="UP001152795"/>
    </source>
</evidence>
<dbReference type="Proteomes" id="UP001152795">
    <property type="component" value="Unassembled WGS sequence"/>
</dbReference>
<evidence type="ECO:0000256" key="2">
    <source>
        <dbReference type="SAM" id="SignalP"/>
    </source>
</evidence>
<feature type="chain" id="PRO_5043927137" evidence="2">
    <location>
        <begin position="21"/>
        <end position="169"/>
    </location>
</feature>
<evidence type="ECO:0000313" key="3">
    <source>
        <dbReference type="EMBL" id="CAB4019136.1"/>
    </source>
</evidence>